<evidence type="ECO:0000313" key="2">
    <source>
        <dbReference type="Proteomes" id="UP001596044"/>
    </source>
</evidence>
<accession>A0ABW0K5W4</accession>
<protein>
    <submittedName>
        <fullName evidence="1">DUF3243 domain-containing protein</fullName>
    </submittedName>
</protein>
<dbReference type="InterPro" id="IPR038292">
    <property type="entry name" value="YmfJ/YflH_sf"/>
</dbReference>
<organism evidence="1 2">
    <name type="scientific">Paenibacillus aestuarii</name>
    <dbReference type="NCBI Taxonomy" id="516965"/>
    <lineage>
        <taxon>Bacteria</taxon>
        <taxon>Bacillati</taxon>
        <taxon>Bacillota</taxon>
        <taxon>Bacilli</taxon>
        <taxon>Bacillales</taxon>
        <taxon>Paenibacillaceae</taxon>
        <taxon>Paenibacillus</taxon>
    </lineage>
</organism>
<gene>
    <name evidence="1" type="ORF">ACFPOG_09050</name>
</gene>
<dbReference type="InterPro" id="IPR024702">
    <property type="entry name" value="Uncharacterised_YmfJ"/>
</dbReference>
<reference evidence="2" key="1">
    <citation type="journal article" date="2019" name="Int. J. Syst. Evol. Microbiol.">
        <title>The Global Catalogue of Microorganisms (GCM) 10K type strain sequencing project: providing services to taxonomists for standard genome sequencing and annotation.</title>
        <authorList>
            <consortium name="The Broad Institute Genomics Platform"/>
            <consortium name="The Broad Institute Genome Sequencing Center for Infectious Disease"/>
            <person name="Wu L."/>
            <person name="Ma J."/>
        </authorList>
    </citation>
    <scope>NUCLEOTIDE SEQUENCE [LARGE SCALE GENOMIC DNA]</scope>
    <source>
        <strain evidence="2">KACC 11904</strain>
    </source>
</reference>
<dbReference type="Gene3D" id="1.10.760.20">
    <property type="entry name" value="Protein of unknown function DUF3243"/>
    <property type="match status" value="1"/>
</dbReference>
<comment type="caution">
    <text evidence="1">The sequence shown here is derived from an EMBL/GenBank/DDBJ whole genome shotgun (WGS) entry which is preliminary data.</text>
</comment>
<name>A0ABW0K5W4_9BACL</name>
<dbReference type="EMBL" id="JBHSMJ010000009">
    <property type="protein sequence ID" value="MFC5448407.1"/>
    <property type="molecule type" value="Genomic_DNA"/>
</dbReference>
<proteinExistence type="predicted"/>
<dbReference type="InterPro" id="IPR021637">
    <property type="entry name" value="DUF3243"/>
</dbReference>
<dbReference type="Pfam" id="PF11588">
    <property type="entry name" value="DUF3243"/>
    <property type="match status" value="1"/>
</dbReference>
<evidence type="ECO:0000313" key="1">
    <source>
        <dbReference type="EMBL" id="MFC5448407.1"/>
    </source>
</evidence>
<sequence length="82" mass="9285">MSVLETFDKWKGFLSERVDQAQNTGMNNATINNLAYHVGDYLSTQVDPKNSQERVLKELWDVGNEEEQRALAGLMVKLVDKG</sequence>
<dbReference type="Proteomes" id="UP001596044">
    <property type="component" value="Unassembled WGS sequence"/>
</dbReference>
<dbReference type="PIRSF" id="PIRSF004764">
    <property type="entry name" value="YmfJ"/>
    <property type="match status" value="1"/>
</dbReference>
<keyword evidence="2" id="KW-1185">Reference proteome</keyword>
<dbReference type="RefSeq" id="WP_270881178.1">
    <property type="nucleotide sequence ID" value="NZ_JAQFVF010000046.1"/>
</dbReference>